<keyword evidence="3" id="KW-1185">Reference proteome</keyword>
<keyword evidence="1" id="KW-0812">Transmembrane</keyword>
<organism evidence="2 3">
    <name type="scientific">Hyaloscypha bicolor E</name>
    <dbReference type="NCBI Taxonomy" id="1095630"/>
    <lineage>
        <taxon>Eukaryota</taxon>
        <taxon>Fungi</taxon>
        <taxon>Dikarya</taxon>
        <taxon>Ascomycota</taxon>
        <taxon>Pezizomycotina</taxon>
        <taxon>Leotiomycetes</taxon>
        <taxon>Helotiales</taxon>
        <taxon>Hyaloscyphaceae</taxon>
        <taxon>Hyaloscypha</taxon>
        <taxon>Hyaloscypha bicolor</taxon>
    </lineage>
</organism>
<dbReference type="EMBL" id="KZ613866">
    <property type="protein sequence ID" value="PMD54172.1"/>
    <property type="molecule type" value="Genomic_DNA"/>
</dbReference>
<name>A0A2J6STT8_9HELO</name>
<proteinExistence type="predicted"/>
<dbReference type="GeneID" id="36578600"/>
<dbReference type="Proteomes" id="UP000235371">
    <property type="component" value="Unassembled WGS sequence"/>
</dbReference>
<dbReference type="AlphaFoldDB" id="A0A2J6STT8"/>
<gene>
    <name evidence="2" type="ORF">K444DRAFT_136826</name>
</gene>
<keyword evidence="1" id="KW-0472">Membrane</keyword>
<evidence type="ECO:0000313" key="2">
    <source>
        <dbReference type="EMBL" id="PMD54172.1"/>
    </source>
</evidence>
<evidence type="ECO:0000256" key="1">
    <source>
        <dbReference type="SAM" id="Phobius"/>
    </source>
</evidence>
<reference evidence="2 3" key="1">
    <citation type="submission" date="2016-04" db="EMBL/GenBank/DDBJ databases">
        <title>A degradative enzymes factory behind the ericoid mycorrhizal symbiosis.</title>
        <authorList>
            <consortium name="DOE Joint Genome Institute"/>
            <person name="Martino E."/>
            <person name="Morin E."/>
            <person name="Grelet G."/>
            <person name="Kuo A."/>
            <person name="Kohler A."/>
            <person name="Daghino S."/>
            <person name="Barry K."/>
            <person name="Choi C."/>
            <person name="Cichocki N."/>
            <person name="Clum A."/>
            <person name="Copeland A."/>
            <person name="Hainaut M."/>
            <person name="Haridas S."/>
            <person name="Labutti K."/>
            <person name="Lindquist E."/>
            <person name="Lipzen A."/>
            <person name="Khouja H.-R."/>
            <person name="Murat C."/>
            <person name="Ohm R."/>
            <person name="Olson A."/>
            <person name="Spatafora J."/>
            <person name="Veneault-Fourrey C."/>
            <person name="Henrissat B."/>
            <person name="Grigoriev I."/>
            <person name="Martin F."/>
            <person name="Perotto S."/>
        </authorList>
    </citation>
    <scope>NUCLEOTIDE SEQUENCE [LARGE SCALE GENOMIC DNA]</scope>
    <source>
        <strain evidence="2 3">E</strain>
    </source>
</reference>
<protein>
    <submittedName>
        <fullName evidence="2">Uncharacterized protein</fullName>
    </submittedName>
</protein>
<evidence type="ECO:0000313" key="3">
    <source>
        <dbReference type="Proteomes" id="UP000235371"/>
    </source>
</evidence>
<dbReference type="InParanoid" id="A0A2J6STT8"/>
<accession>A0A2J6STT8</accession>
<feature type="transmembrane region" description="Helical" evidence="1">
    <location>
        <begin position="44"/>
        <end position="62"/>
    </location>
</feature>
<sequence>MKSSIQNSIAKAISIRKLVIKPTDIGFEGASIVLAVIRRMMMRALALVQVIILAVVIKWWNIKRPSGRIGQTCGTPDAH</sequence>
<keyword evidence="1" id="KW-1133">Transmembrane helix</keyword>
<dbReference type="RefSeq" id="XP_024731076.1">
    <property type="nucleotide sequence ID" value="XM_024870518.1"/>
</dbReference>